<evidence type="ECO:0000313" key="2">
    <source>
        <dbReference type="EMBL" id="NUU89986.1"/>
    </source>
</evidence>
<sequence length="140" mass="16034">MILRPFMRLKRKTTAPTGHSTTPATTNAKNPRVGPTTLHRQGLLVVPHWTHIGKPTPRVIIFIAINCPKQDENNTKRQLPRKNKRLFENCEASNGLQKGKLTKKTASMVEISEWAFNVTCFEEFVNDFYREVWRTSWAGG</sequence>
<organism evidence="2">
    <name type="scientific">Populus davidiana</name>
    <dbReference type="NCBI Taxonomy" id="266767"/>
    <lineage>
        <taxon>Eukaryota</taxon>
        <taxon>Viridiplantae</taxon>
        <taxon>Streptophyta</taxon>
        <taxon>Embryophyta</taxon>
        <taxon>Tracheophyta</taxon>
        <taxon>Spermatophyta</taxon>
        <taxon>Magnoliopsida</taxon>
        <taxon>eudicotyledons</taxon>
        <taxon>Gunneridae</taxon>
        <taxon>Pentapetalae</taxon>
        <taxon>rosids</taxon>
        <taxon>fabids</taxon>
        <taxon>Malpighiales</taxon>
        <taxon>Salicaceae</taxon>
        <taxon>Saliceae</taxon>
        <taxon>Populus</taxon>
    </lineage>
</organism>
<dbReference type="EMBL" id="GILB01009653">
    <property type="protein sequence ID" value="NUU89986.1"/>
    <property type="molecule type" value="Transcribed_RNA"/>
</dbReference>
<name>A0A6M2F144_9ROSI</name>
<feature type="compositionally biased region" description="Polar residues" evidence="1">
    <location>
        <begin position="14"/>
        <end position="29"/>
    </location>
</feature>
<dbReference type="AlphaFoldDB" id="A0A6M2F144"/>
<protein>
    <submittedName>
        <fullName evidence="2">Uncharacterized protein</fullName>
    </submittedName>
</protein>
<evidence type="ECO:0000256" key="1">
    <source>
        <dbReference type="SAM" id="MobiDB-lite"/>
    </source>
</evidence>
<reference evidence="2" key="1">
    <citation type="submission" date="2020-03" db="EMBL/GenBank/DDBJ databases">
        <authorList>
            <person name="Zhang R."/>
        </authorList>
    </citation>
    <scope>NUCLEOTIDE SEQUENCE</scope>
</reference>
<accession>A0A6M2F144</accession>
<feature type="region of interest" description="Disordered" evidence="1">
    <location>
        <begin position="1"/>
        <end position="33"/>
    </location>
</feature>
<proteinExistence type="predicted"/>